<gene>
    <name evidence="6" type="ORF">IAA48_08325</name>
</gene>
<dbReference type="Gene3D" id="3.50.50.60">
    <property type="entry name" value="FAD/NAD(P)-binding domain"/>
    <property type="match status" value="1"/>
</dbReference>
<dbReference type="Gene3D" id="2.40.30.10">
    <property type="entry name" value="Translation factors"/>
    <property type="match status" value="1"/>
</dbReference>
<dbReference type="Pfam" id="PF03486">
    <property type="entry name" value="HI0933_like"/>
    <property type="match status" value="1"/>
</dbReference>
<dbReference type="SUPFAM" id="SSF160996">
    <property type="entry name" value="HI0933 insert domain-like"/>
    <property type="match status" value="1"/>
</dbReference>
<dbReference type="PANTHER" id="PTHR42887:SF2">
    <property type="entry name" value="OS12G0638800 PROTEIN"/>
    <property type="match status" value="1"/>
</dbReference>
<dbReference type="InterPro" id="IPR055178">
    <property type="entry name" value="RsdA/BaiN/AoA(So)-like_dom"/>
</dbReference>
<evidence type="ECO:0000259" key="4">
    <source>
        <dbReference type="Pfam" id="PF03486"/>
    </source>
</evidence>
<evidence type="ECO:0000313" key="6">
    <source>
        <dbReference type="EMBL" id="HIW86483.1"/>
    </source>
</evidence>
<dbReference type="InterPro" id="IPR036188">
    <property type="entry name" value="FAD/NAD-bd_sf"/>
</dbReference>
<dbReference type="InterPro" id="IPR057661">
    <property type="entry name" value="RsdA/BaiN/AoA(So)_Rossmann"/>
</dbReference>
<organism evidence="6 7">
    <name type="scientific">Candidatus Eubacterium faecipullorum</name>
    <dbReference type="NCBI Taxonomy" id="2838571"/>
    <lineage>
        <taxon>Bacteria</taxon>
        <taxon>Bacillati</taxon>
        <taxon>Bacillota</taxon>
        <taxon>Clostridia</taxon>
        <taxon>Eubacteriales</taxon>
        <taxon>Eubacteriaceae</taxon>
        <taxon>Eubacterium</taxon>
    </lineage>
</organism>
<feature type="domain" description="RsdA/BaiN/AoA(So)-like Rossmann fold-like" evidence="4">
    <location>
        <begin position="4"/>
        <end position="367"/>
    </location>
</feature>
<dbReference type="InterPro" id="IPR004792">
    <property type="entry name" value="BaiN-like"/>
</dbReference>
<reference evidence="6" key="1">
    <citation type="journal article" date="2021" name="PeerJ">
        <title>Extensive microbial diversity within the chicken gut microbiome revealed by metagenomics and culture.</title>
        <authorList>
            <person name="Gilroy R."/>
            <person name="Ravi A."/>
            <person name="Getino M."/>
            <person name="Pursley I."/>
            <person name="Horton D.L."/>
            <person name="Alikhan N.F."/>
            <person name="Baker D."/>
            <person name="Gharbi K."/>
            <person name="Hall N."/>
            <person name="Watson M."/>
            <person name="Adriaenssens E.M."/>
            <person name="Foster-Nyarko E."/>
            <person name="Jarju S."/>
            <person name="Secka A."/>
            <person name="Antonio M."/>
            <person name="Oren A."/>
            <person name="Chaudhuri R.R."/>
            <person name="La Ragione R."/>
            <person name="Hildebrand F."/>
            <person name="Pallen M.J."/>
        </authorList>
    </citation>
    <scope>NUCLEOTIDE SEQUENCE</scope>
    <source>
        <strain evidence="6">421</strain>
    </source>
</reference>
<reference evidence="6" key="2">
    <citation type="submission" date="2021-04" db="EMBL/GenBank/DDBJ databases">
        <authorList>
            <person name="Gilroy R."/>
        </authorList>
    </citation>
    <scope>NUCLEOTIDE SEQUENCE</scope>
    <source>
        <strain evidence="6">421</strain>
    </source>
</reference>
<name>A0A9D1RG58_9FIRM</name>
<protein>
    <submittedName>
        <fullName evidence="6">Aminoacetone oxidase family FAD-binding enzyme</fullName>
    </submittedName>
</protein>
<proteinExistence type="predicted"/>
<dbReference type="NCBIfam" id="TIGR00275">
    <property type="entry name" value="aminoacetone oxidase family FAD-binding enzyme"/>
    <property type="match status" value="1"/>
</dbReference>
<dbReference type="PANTHER" id="PTHR42887">
    <property type="entry name" value="OS12G0638800 PROTEIN"/>
    <property type="match status" value="1"/>
</dbReference>
<comment type="cofactor">
    <cofactor evidence="1">
        <name>FAD</name>
        <dbReference type="ChEBI" id="CHEBI:57692"/>
    </cofactor>
</comment>
<comment type="caution">
    <text evidence="6">The sequence shown here is derived from an EMBL/GenBank/DDBJ whole genome shotgun (WGS) entry which is preliminary data.</text>
</comment>
<evidence type="ECO:0000313" key="7">
    <source>
        <dbReference type="Proteomes" id="UP000824205"/>
    </source>
</evidence>
<evidence type="ECO:0000256" key="2">
    <source>
        <dbReference type="ARBA" id="ARBA00022630"/>
    </source>
</evidence>
<dbReference type="EMBL" id="DXGE01000034">
    <property type="protein sequence ID" value="HIW86483.1"/>
    <property type="molecule type" value="Genomic_DNA"/>
</dbReference>
<dbReference type="Pfam" id="PF22780">
    <property type="entry name" value="HI0933_like_1st"/>
    <property type="match status" value="1"/>
</dbReference>
<evidence type="ECO:0000256" key="1">
    <source>
        <dbReference type="ARBA" id="ARBA00001974"/>
    </source>
</evidence>
<dbReference type="InterPro" id="IPR023166">
    <property type="entry name" value="BaiN-like_dom_sf"/>
</dbReference>
<evidence type="ECO:0000259" key="5">
    <source>
        <dbReference type="Pfam" id="PF22780"/>
    </source>
</evidence>
<dbReference type="Proteomes" id="UP000824205">
    <property type="component" value="Unassembled WGS sequence"/>
</dbReference>
<dbReference type="Gene3D" id="1.10.8.260">
    <property type="entry name" value="HI0933 insert domain-like"/>
    <property type="match status" value="1"/>
</dbReference>
<accession>A0A9D1RG58</accession>
<dbReference type="SUPFAM" id="SSF51905">
    <property type="entry name" value="FAD/NAD(P)-binding domain"/>
    <property type="match status" value="1"/>
</dbReference>
<feature type="domain" description="RsdA/BaiN/AoA(So)-like insert" evidence="5">
    <location>
        <begin position="175"/>
        <end position="297"/>
    </location>
</feature>
<keyword evidence="2" id="KW-0285">Flavoprotein</keyword>
<dbReference type="PROSITE" id="PS51257">
    <property type="entry name" value="PROKAR_LIPOPROTEIN"/>
    <property type="match status" value="1"/>
</dbReference>
<dbReference type="AlphaFoldDB" id="A0A9D1RG58"/>
<evidence type="ECO:0000256" key="3">
    <source>
        <dbReference type="ARBA" id="ARBA00022827"/>
    </source>
</evidence>
<sequence length="375" mass="39356">MNTRVIIIGAGASGLACAIRLKQNNSRIDVCVCERMETPGKKILATGNGRCNLTNTAAQNYAEVKAFFNSIGLVLKALDGGRVYPYSLKAETVLAVLLEECKKRGINILTGCAVLSVLHNGSGKGGFTVKTEKGDFDADFVVCAAGGKAQSALGSNGSGYALLRALGHSVTPLSPGLVMLTSSSKYPRAVKGTRARCGIKIVTDGKEAAHEYGEVLFTDYGLSGIAVMDISAAVSKAFAGGEKPKCLAEIDLIPELSESEVLGHINRFGSLKGILGSKLAEIIEKQAAGSVQTQAKIAKCWRLILTGTKGFDAAQITCGGIPLDEVSDFESKKTGGLFICGELLDKQFPCGGFNLDFAWHSGITAADNISKRVQI</sequence>
<keyword evidence="3" id="KW-0274">FAD</keyword>